<feature type="non-terminal residue" evidence="1">
    <location>
        <position position="37"/>
    </location>
</feature>
<gene>
    <name evidence="1" type="ORF">METZ01_LOCUS420358</name>
</gene>
<organism evidence="1">
    <name type="scientific">marine metagenome</name>
    <dbReference type="NCBI Taxonomy" id="408172"/>
    <lineage>
        <taxon>unclassified sequences</taxon>
        <taxon>metagenomes</taxon>
        <taxon>ecological metagenomes</taxon>
    </lineage>
</organism>
<reference evidence="1" key="1">
    <citation type="submission" date="2018-05" db="EMBL/GenBank/DDBJ databases">
        <authorList>
            <person name="Lanie J.A."/>
            <person name="Ng W.-L."/>
            <person name="Kazmierczak K.M."/>
            <person name="Andrzejewski T.M."/>
            <person name="Davidsen T.M."/>
            <person name="Wayne K.J."/>
            <person name="Tettelin H."/>
            <person name="Glass J.I."/>
            <person name="Rusch D."/>
            <person name="Podicherti R."/>
            <person name="Tsui H.-C.T."/>
            <person name="Winkler M.E."/>
        </authorList>
    </citation>
    <scope>NUCLEOTIDE SEQUENCE</scope>
</reference>
<evidence type="ECO:0000313" key="1">
    <source>
        <dbReference type="EMBL" id="SVD67504.1"/>
    </source>
</evidence>
<name>A0A382X9F0_9ZZZZ</name>
<accession>A0A382X9F0</accession>
<sequence length="37" mass="4397">MEFTTIKETSEQLKNKKISIKELSEIFIDRINNNLDL</sequence>
<dbReference type="AlphaFoldDB" id="A0A382X9F0"/>
<proteinExistence type="predicted"/>
<dbReference type="EMBL" id="UINC01165869">
    <property type="protein sequence ID" value="SVD67504.1"/>
    <property type="molecule type" value="Genomic_DNA"/>
</dbReference>
<protein>
    <submittedName>
        <fullName evidence="1">Uncharacterized protein</fullName>
    </submittedName>
</protein>